<sequence>MSASAVHLGAGGPRNLRLAGEIADDAILLSGGFGIVSNGGAPFLAAAAVRACDPYVSDEALAAFARRFCLFGSPRRSPGGSPRCT</sequence>
<organism evidence="1 2">
    <name type="scientific">Nonomuraea guangzhouensis</name>
    <dbReference type="NCBI Taxonomy" id="1291555"/>
    <lineage>
        <taxon>Bacteria</taxon>
        <taxon>Bacillati</taxon>
        <taxon>Actinomycetota</taxon>
        <taxon>Actinomycetes</taxon>
        <taxon>Streptosporangiales</taxon>
        <taxon>Streptosporangiaceae</taxon>
        <taxon>Nonomuraea</taxon>
    </lineage>
</organism>
<evidence type="ECO:0000313" key="1">
    <source>
        <dbReference type="EMBL" id="MFD1537728.1"/>
    </source>
</evidence>
<keyword evidence="2" id="KW-1185">Reference proteome</keyword>
<comment type="caution">
    <text evidence="1">The sequence shown here is derived from an EMBL/GenBank/DDBJ whole genome shotgun (WGS) entry which is preliminary data.</text>
</comment>
<accession>A0ABW4G4T5</accession>
<gene>
    <name evidence="1" type="ORF">ACFSJ0_11820</name>
</gene>
<dbReference type="RefSeq" id="WP_219537715.1">
    <property type="nucleotide sequence ID" value="NZ_JAHKRM010000040.1"/>
</dbReference>
<dbReference type="EMBL" id="JBHUCM010000012">
    <property type="protein sequence ID" value="MFD1537728.1"/>
    <property type="molecule type" value="Genomic_DNA"/>
</dbReference>
<protein>
    <submittedName>
        <fullName evidence="1">Uncharacterized protein</fullName>
    </submittedName>
</protein>
<dbReference type="Proteomes" id="UP001597097">
    <property type="component" value="Unassembled WGS sequence"/>
</dbReference>
<evidence type="ECO:0000313" key="2">
    <source>
        <dbReference type="Proteomes" id="UP001597097"/>
    </source>
</evidence>
<proteinExistence type="predicted"/>
<reference evidence="2" key="1">
    <citation type="journal article" date="2019" name="Int. J. Syst. Evol. Microbiol.">
        <title>The Global Catalogue of Microorganisms (GCM) 10K type strain sequencing project: providing services to taxonomists for standard genome sequencing and annotation.</title>
        <authorList>
            <consortium name="The Broad Institute Genomics Platform"/>
            <consortium name="The Broad Institute Genome Sequencing Center for Infectious Disease"/>
            <person name="Wu L."/>
            <person name="Ma J."/>
        </authorList>
    </citation>
    <scope>NUCLEOTIDE SEQUENCE [LARGE SCALE GENOMIC DNA]</scope>
    <source>
        <strain evidence="2">CGMCC 1.15399</strain>
    </source>
</reference>
<name>A0ABW4G4T5_9ACTN</name>